<evidence type="ECO:0000313" key="1">
    <source>
        <dbReference type="EMBL" id="SBW22725.1"/>
    </source>
</evidence>
<dbReference type="Proteomes" id="UP000199013">
    <property type="component" value="Unassembled WGS sequence"/>
</dbReference>
<reference evidence="2" key="1">
    <citation type="submission" date="2016-02" db="EMBL/GenBank/DDBJ databases">
        <authorList>
            <person name="Wibberg D."/>
        </authorList>
    </citation>
    <scope>NUCLEOTIDE SEQUENCE [LARGE SCALE GENOMIC DNA]</scope>
</reference>
<protein>
    <submittedName>
        <fullName evidence="1">Uncharacterized protein</fullName>
    </submittedName>
</protein>
<gene>
    <name evidence="1" type="ORF">FDG2_3035</name>
</gene>
<name>A0A1C3NYX6_9ACTN</name>
<dbReference type="EMBL" id="FLUV01001277">
    <property type="protein sequence ID" value="SBW22725.1"/>
    <property type="molecule type" value="Genomic_DNA"/>
</dbReference>
<proteinExistence type="predicted"/>
<dbReference type="AlphaFoldDB" id="A0A1C3NYX6"/>
<evidence type="ECO:0000313" key="2">
    <source>
        <dbReference type="Proteomes" id="UP000199013"/>
    </source>
</evidence>
<sequence length="68" mass="7528">MTCPNLAYTDRSIDQLRARLIVLDATVGDSLIPQPLRDRAQTQAETVKAIIDRQISSSRHGTEQAGHQ</sequence>
<organism evidence="1 2">
    <name type="scientific">Candidatus Protofrankia californiensis</name>
    <dbReference type="NCBI Taxonomy" id="1839754"/>
    <lineage>
        <taxon>Bacteria</taxon>
        <taxon>Bacillati</taxon>
        <taxon>Actinomycetota</taxon>
        <taxon>Actinomycetes</taxon>
        <taxon>Frankiales</taxon>
        <taxon>Frankiaceae</taxon>
        <taxon>Protofrankia</taxon>
    </lineage>
</organism>
<accession>A0A1C3NYX6</accession>
<keyword evidence="2" id="KW-1185">Reference proteome</keyword>